<organism evidence="1 2">
    <name type="scientific">Novipirellula herctigrandis</name>
    <dbReference type="NCBI Taxonomy" id="2527986"/>
    <lineage>
        <taxon>Bacteria</taxon>
        <taxon>Pseudomonadati</taxon>
        <taxon>Planctomycetota</taxon>
        <taxon>Planctomycetia</taxon>
        <taxon>Pirellulales</taxon>
        <taxon>Pirellulaceae</taxon>
        <taxon>Novipirellula</taxon>
    </lineage>
</organism>
<dbReference type="Gene3D" id="2.60.40.1180">
    <property type="entry name" value="Golgi alpha-mannosidase II"/>
    <property type="match status" value="1"/>
</dbReference>
<dbReference type="EMBL" id="SJPJ01000001">
    <property type="protein sequence ID" value="TWT85017.1"/>
    <property type="molecule type" value="Genomic_DNA"/>
</dbReference>
<accession>A0A5C5ZD73</accession>
<keyword evidence="2" id="KW-1185">Reference proteome</keyword>
<dbReference type="InterPro" id="IPR013780">
    <property type="entry name" value="Glyco_hydro_b"/>
</dbReference>
<protein>
    <submittedName>
        <fullName evidence="1">Uncharacterized protein</fullName>
    </submittedName>
</protein>
<reference evidence="1 2" key="1">
    <citation type="submission" date="2019-02" db="EMBL/GenBank/DDBJ databases">
        <title>Deep-cultivation of Planctomycetes and their phenomic and genomic characterization uncovers novel biology.</title>
        <authorList>
            <person name="Wiegand S."/>
            <person name="Jogler M."/>
            <person name="Boedeker C."/>
            <person name="Pinto D."/>
            <person name="Vollmers J."/>
            <person name="Rivas-Marin E."/>
            <person name="Kohn T."/>
            <person name="Peeters S.H."/>
            <person name="Heuer A."/>
            <person name="Rast P."/>
            <person name="Oberbeckmann S."/>
            <person name="Bunk B."/>
            <person name="Jeske O."/>
            <person name="Meyerdierks A."/>
            <person name="Storesund J.E."/>
            <person name="Kallscheuer N."/>
            <person name="Luecker S."/>
            <person name="Lage O.M."/>
            <person name="Pohl T."/>
            <person name="Merkel B.J."/>
            <person name="Hornburger P."/>
            <person name="Mueller R.-W."/>
            <person name="Bruemmer F."/>
            <person name="Labrenz M."/>
            <person name="Spormann A.M."/>
            <person name="Op Den Camp H."/>
            <person name="Overmann J."/>
            <person name="Amann R."/>
            <person name="Jetten M.S.M."/>
            <person name="Mascher T."/>
            <person name="Medema M.H."/>
            <person name="Devos D.P."/>
            <person name="Kaster A.-K."/>
            <person name="Ovreas L."/>
            <person name="Rohde M."/>
            <person name="Galperin M.Y."/>
            <person name="Jogler C."/>
        </authorList>
    </citation>
    <scope>NUCLEOTIDE SEQUENCE [LARGE SCALE GENOMIC DNA]</scope>
    <source>
        <strain evidence="1 2">CA13</strain>
    </source>
</reference>
<evidence type="ECO:0000313" key="2">
    <source>
        <dbReference type="Proteomes" id="UP000315010"/>
    </source>
</evidence>
<evidence type="ECO:0000313" key="1">
    <source>
        <dbReference type="EMBL" id="TWT85017.1"/>
    </source>
</evidence>
<dbReference type="AlphaFoldDB" id="A0A5C5ZD73"/>
<proteinExistence type="predicted"/>
<sequence length="54" mass="6041">MISGVSIVDSADEIKWKRTEHGLVITTPLRAPNEIAICYRIETNGWSPLTTNNQ</sequence>
<dbReference type="Proteomes" id="UP000315010">
    <property type="component" value="Unassembled WGS sequence"/>
</dbReference>
<gene>
    <name evidence="1" type="ORF">CA13_64990</name>
</gene>
<comment type="caution">
    <text evidence="1">The sequence shown here is derived from an EMBL/GenBank/DDBJ whole genome shotgun (WGS) entry which is preliminary data.</text>
</comment>
<name>A0A5C5ZD73_9BACT</name>